<name>A0ABQ4YX31_9ASTR</name>
<reference evidence="3" key="2">
    <citation type="submission" date="2022-01" db="EMBL/GenBank/DDBJ databases">
        <authorList>
            <person name="Yamashiro T."/>
            <person name="Shiraishi A."/>
            <person name="Satake H."/>
            <person name="Nakayama K."/>
        </authorList>
    </citation>
    <scope>NUCLEOTIDE SEQUENCE</scope>
</reference>
<feature type="region of interest" description="Disordered" evidence="2">
    <location>
        <begin position="22"/>
        <end position="44"/>
    </location>
</feature>
<comment type="caution">
    <text evidence="3">The sequence shown here is derived from an EMBL/GenBank/DDBJ whole genome shotgun (WGS) entry which is preliminary data.</text>
</comment>
<evidence type="ECO:0000313" key="4">
    <source>
        <dbReference type="Proteomes" id="UP001151760"/>
    </source>
</evidence>
<reference evidence="3" key="1">
    <citation type="journal article" date="2022" name="Int. J. Mol. Sci.">
        <title>Draft Genome of Tanacetum Coccineum: Genomic Comparison of Closely Related Tanacetum-Family Plants.</title>
        <authorList>
            <person name="Yamashiro T."/>
            <person name="Shiraishi A."/>
            <person name="Nakayama K."/>
            <person name="Satake H."/>
        </authorList>
    </citation>
    <scope>NUCLEOTIDE SEQUENCE</scope>
</reference>
<keyword evidence="4" id="KW-1185">Reference proteome</keyword>
<organism evidence="3 4">
    <name type="scientific">Tanacetum coccineum</name>
    <dbReference type="NCBI Taxonomy" id="301880"/>
    <lineage>
        <taxon>Eukaryota</taxon>
        <taxon>Viridiplantae</taxon>
        <taxon>Streptophyta</taxon>
        <taxon>Embryophyta</taxon>
        <taxon>Tracheophyta</taxon>
        <taxon>Spermatophyta</taxon>
        <taxon>Magnoliopsida</taxon>
        <taxon>eudicotyledons</taxon>
        <taxon>Gunneridae</taxon>
        <taxon>Pentapetalae</taxon>
        <taxon>asterids</taxon>
        <taxon>campanulids</taxon>
        <taxon>Asterales</taxon>
        <taxon>Asteraceae</taxon>
        <taxon>Asteroideae</taxon>
        <taxon>Anthemideae</taxon>
        <taxon>Anthemidinae</taxon>
        <taxon>Tanacetum</taxon>
    </lineage>
</organism>
<evidence type="ECO:0000256" key="1">
    <source>
        <dbReference type="SAM" id="Coils"/>
    </source>
</evidence>
<feature type="coiled-coil region" evidence="1">
    <location>
        <begin position="47"/>
        <end position="74"/>
    </location>
</feature>
<dbReference type="EMBL" id="BQNB010010796">
    <property type="protein sequence ID" value="GJS82071.1"/>
    <property type="molecule type" value="Genomic_DNA"/>
</dbReference>
<keyword evidence="1" id="KW-0175">Coiled coil</keyword>
<gene>
    <name evidence="3" type="ORF">Tco_0748612</name>
</gene>
<sequence length="585" mass="65818">MLDSQGPIPGITPARALDSIQTMTDHSHKWHDGSSNKRTRSGSSNGIAAIISKLDSLERHMKKLKQNVHAIQVSCGLCGGTHLDKECPLNEEAKGVKEVKYGEFGISFPNNGGNGTRYHVAKAAKKAPNLSTPIGHCKAIFADNDAQSVGTCSNETKELHGVSFISDCDVQVSKKENEGSSRVLSCQLHPKESNPGSFNLPVEMADMSKKATMGIMENVLVKIDRFIFPSDFIVIDMLGDPNETMILELEKYNHLFYTNECNEDTFICYDDVQEPLTGRKGKTKMVEPGMGLDAVDGMTNLEYEKNLISYEFVVKLDLTYEVTENKDKVVDRKLLVSLKGELYFIDFILNPEEGDVESCVIFDTLLASINIYELLPINITDFLTFVCDMRKGLRNTKKKPAKTYKMRYDGEGPSLTVNCLKTQEELTREELEEDLYESIMLLNEKRPIIETLKYGDKHKMLLDSVLLDKLKLDGRLLNVLCQVGVTTVLANFMLLDVLVDRDVPIILGRSFMYICGAIMNTLKGNMTTFDGFVHQRFRVAKVRNVHEESDSDDDEEYLVKRDEFGNPFYGPHRPQYLEMGNGMLM</sequence>
<protein>
    <recommendedName>
        <fullName evidence="5">Zinc knuckle CX2CX4HX4C</fullName>
    </recommendedName>
</protein>
<evidence type="ECO:0000256" key="2">
    <source>
        <dbReference type="SAM" id="MobiDB-lite"/>
    </source>
</evidence>
<feature type="compositionally biased region" description="Basic and acidic residues" evidence="2">
    <location>
        <begin position="25"/>
        <end position="35"/>
    </location>
</feature>
<evidence type="ECO:0008006" key="5">
    <source>
        <dbReference type="Google" id="ProtNLM"/>
    </source>
</evidence>
<dbReference type="Proteomes" id="UP001151760">
    <property type="component" value="Unassembled WGS sequence"/>
</dbReference>
<evidence type="ECO:0000313" key="3">
    <source>
        <dbReference type="EMBL" id="GJS82071.1"/>
    </source>
</evidence>
<dbReference type="PANTHER" id="PTHR33067">
    <property type="entry name" value="RNA-DIRECTED DNA POLYMERASE-RELATED"/>
    <property type="match status" value="1"/>
</dbReference>
<proteinExistence type="predicted"/>
<accession>A0ABQ4YX31</accession>